<dbReference type="AlphaFoldDB" id="E8T477"/>
<dbReference type="eggNOG" id="COG1886">
    <property type="taxonomic scope" value="Bacteria"/>
</dbReference>
<evidence type="ECO:0000256" key="5">
    <source>
        <dbReference type="ARBA" id="ARBA00022500"/>
    </source>
</evidence>
<evidence type="ECO:0000256" key="4">
    <source>
        <dbReference type="ARBA" id="ARBA00022475"/>
    </source>
</evidence>
<dbReference type="InterPro" id="IPR036429">
    <property type="entry name" value="SpoA-like_sf"/>
</dbReference>
<dbReference type="Pfam" id="PF01052">
    <property type="entry name" value="FliMN_C"/>
    <property type="match status" value="1"/>
</dbReference>
<dbReference type="GO" id="GO:0005886">
    <property type="term" value="C:plasma membrane"/>
    <property type="evidence" value="ECO:0007669"/>
    <property type="project" value="UniProtKB-SubCell"/>
</dbReference>
<dbReference type="PANTHER" id="PTHR43484:SF1">
    <property type="entry name" value="FLAGELLAR MOTOR SWITCH PROTEIN FLIN"/>
    <property type="match status" value="1"/>
</dbReference>
<accession>E8T477</accession>
<evidence type="ECO:0000313" key="10">
    <source>
        <dbReference type="Proteomes" id="UP000006362"/>
    </source>
</evidence>
<dbReference type="OrthoDB" id="9773459at2"/>
<keyword evidence="7" id="KW-0472">Membrane</keyword>
<reference evidence="9" key="1">
    <citation type="submission" date="2011-01" db="EMBL/GenBank/DDBJ databases">
        <title>Complete sequence of chromosome of Thermovibrio ammonificans HB-1.</title>
        <authorList>
            <consortium name="US DOE Joint Genome Institute"/>
            <person name="Lucas S."/>
            <person name="Copeland A."/>
            <person name="Lapidus A."/>
            <person name="Cheng J.-F."/>
            <person name="Goodwin L."/>
            <person name="Pitluck S."/>
            <person name="Davenport K."/>
            <person name="Detter J.C."/>
            <person name="Han C."/>
            <person name="Tapia R."/>
            <person name="Land M."/>
            <person name="Hauser L."/>
            <person name="Kyrpides N."/>
            <person name="Ivanova N."/>
            <person name="Ovchinnikova G."/>
            <person name="Vetriani C."/>
            <person name="Woyke T."/>
        </authorList>
    </citation>
    <scope>NUCLEOTIDE SEQUENCE [LARGE SCALE GENOMIC DNA]</scope>
    <source>
        <strain evidence="9">HB-1</strain>
    </source>
</reference>
<protein>
    <recommendedName>
        <fullName evidence="3">Flagellar motor switch protein FliN</fullName>
    </recommendedName>
</protein>
<keyword evidence="5" id="KW-0145">Chemotaxis</keyword>
<keyword evidence="6" id="KW-0283">Flagellar rotation</keyword>
<dbReference type="PANTHER" id="PTHR43484">
    <property type="match status" value="1"/>
</dbReference>
<dbReference type="InterPro" id="IPR001543">
    <property type="entry name" value="FliN-like_C"/>
</dbReference>
<proteinExistence type="inferred from homology"/>
<evidence type="ECO:0000256" key="3">
    <source>
        <dbReference type="ARBA" id="ARBA00021897"/>
    </source>
</evidence>
<dbReference type="PRINTS" id="PR00956">
    <property type="entry name" value="FLGMOTORFLIN"/>
</dbReference>
<gene>
    <name evidence="9" type="ordered locus">Theam_1444</name>
</gene>
<dbReference type="GO" id="GO:0009425">
    <property type="term" value="C:bacterial-type flagellum basal body"/>
    <property type="evidence" value="ECO:0007669"/>
    <property type="project" value="InterPro"/>
</dbReference>
<evidence type="ECO:0000256" key="7">
    <source>
        <dbReference type="ARBA" id="ARBA00023136"/>
    </source>
</evidence>
<evidence type="ECO:0000256" key="6">
    <source>
        <dbReference type="ARBA" id="ARBA00022779"/>
    </source>
</evidence>
<organism evidence="9 10">
    <name type="scientific">Thermovibrio ammonificans (strain DSM 15698 / JCM 12110 / HB-1)</name>
    <dbReference type="NCBI Taxonomy" id="648996"/>
    <lineage>
        <taxon>Bacteria</taxon>
        <taxon>Pseudomonadati</taxon>
        <taxon>Aquificota</taxon>
        <taxon>Aquificia</taxon>
        <taxon>Desulfurobacteriales</taxon>
        <taxon>Desulfurobacteriaceae</taxon>
        <taxon>Thermovibrio</taxon>
    </lineage>
</organism>
<dbReference type="GO" id="GO:0071973">
    <property type="term" value="P:bacterial-type flagellum-dependent cell motility"/>
    <property type="evidence" value="ECO:0007669"/>
    <property type="project" value="InterPro"/>
</dbReference>
<comment type="subcellular location">
    <subcellularLocation>
        <location evidence="1">Cell membrane</location>
        <topology evidence="1">Peripheral membrane protein</topology>
        <orientation evidence="1">Cytoplasmic side</orientation>
    </subcellularLocation>
</comment>
<dbReference type="Proteomes" id="UP000006362">
    <property type="component" value="Chromosome"/>
</dbReference>
<keyword evidence="4" id="KW-1003">Cell membrane</keyword>
<evidence type="ECO:0000256" key="2">
    <source>
        <dbReference type="ARBA" id="ARBA00009226"/>
    </source>
</evidence>
<name>E8T477_THEA1</name>
<evidence type="ECO:0000313" key="9">
    <source>
        <dbReference type="EMBL" id="ADU97406.1"/>
    </source>
</evidence>
<feature type="domain" description="Flagellar motor switch protein FliN-like C-terminal" evidence="8">
    <location>
        <begin position="13"/>
        <end position="82"/>
    </location>
</feature>
<dbReference type="GO" id="GO:0003774">
    <property type="term" value="F:cytoskeletal motor activity"/>
    <property type="evidence" value="ECO:0007669"/>
    <property type="project" value="InterPro"/>
</dbReference>
<evidence type="ECO:0000259" key="8">
    <source>
        <dbReference type="Pfam" id="PF01052"/>
    </source>
</evidence>
<dbReference type="InterPro" id="IPR001172">
    <property type="entry name" value="FliN_T3SS_HrcQb"/>
</dbReference>
<dbReference type="Gene3D" id="2.30.330.10">
    <property type="entry name" value="SpoA-like"/>
    <property type="match status" value="1"/>
</dbReference>
<dbReference type="SUPFAM" id="SSF101801">
    <property type="entry name" value="Surface presentation of antigens (SPOA)"/>
    <property type="match status" value="1"/>
</dbReference>
<sequence length="83" mass="9548">MEVEKELTEKLERFSDIELKISLVVGRKVMPFSKVLKLKEGDIITLDKKLDDYLEVTLNDQEFGIGELIVINDKVSLRLVDLV</sequence>
<dbReference type="GO" id="GO:0006935">
    <property type="term" value="P:chemotaxis"/>
    <property type="evidence" value="ECO:0007669"/>
    <property type="project" value="UniProtKB-KW"/>
</dbReference>
<dbReference type="RefSeq" id="WP_013538192.1">
    <property type="nucleotide sequence ID" value="NC_014926.1"/>
</dbReference>
<dbReference type="InterPro" id="IPR051469">
    <property type="entry name" value="FliN/MopA/SpaO"/>
</dbReference>
<dbReference type="STRING" id="648996.Theam_1444"/>
<comment type="similarity">
    <text evidence="2">Belongs to the FliN/MopA/SpaO family.</text>
</comment>
<evidence type="ECO:0000256" key="1">
    <source>
        <dbReference type="ARBA" id="ARBA00004413"/>
    </source>
</evidence>
<dbReference type="HOGENOM" id="CLU_097058_4_4_0"/>
<keyword evidence="10" id="KW-1185">Reference proteome</keyword>
<dbReference type="KEGG" id="tam:Theam_1444"/>
<dbReference type="EMBL" id="CP002444">
    <property type="protein sequence ID" value="ADU97406.1"/>
    <property type="molecule type" value="Genomic_DNA"/>
</dbReference>